<keyword evidence="5" id="KW-1185">Reference proteome</keyword>
<comment type="caution">
    <text evidence="4">The sequence shown here is derived from an EMBL/GenBank/DDBJ whole genome shotgun (WGS) entry which is preliminary data.</text>
</comment>
<dbReference type="AlphaFoldDB" id="A0A8J7L7B1"/>
<dbReference type="Proteomes" id="UP000599391">
    <property type="component" value="Unassembled WGS sequence"/>
</dbReference>
<evidence type="ECO:0000256" key="1">
    <source>
        <dbReference type="SAM" id="Coils"/>
    </source>
</evidence>
<dbReference type="InterPro" id="IPR011990">
    <property type="entry name" value="TPR-like_helical_dom_sf"/>
</dbReference>
<feature type="region of interest" description="Disordered" evidence="2">
    <location>
        <begin position="588"/>
        <end position="657"/>
    </location>
</feature>
<dbReference type="SMART" id="SM00028">
    <property type="entry name" value="TPR"/>
    <property type="match status" value="3"/>
</dbReference>
<evidence type="ECO:0000259" key="3">
    <source>
        <dbReference type="Pfam" id="PF20703"/>
    </source>
</evidence>
<evidence type="ECO:0000313" key="5">
    <source>
        <dbReference type="Proteomes" id="UP000599391"/>
    </source>
</evidence>
<name>A0A8J7L7B1_9CYAN</name>
<gene>
    <name evidence="4" type="ORF">I8751_21710</name>
</gene>
<dbReference type="EMBL" id="JAECZB010000084">
    <property type="protein sequence ID" value="MBH8554917.1"/>
    <property type="molecule type" value="Genomic_DNA"/>
</dbReference>
<feature type="coiled-coil region" evidence="1">
    <location>
        <begin position="367"/>
        <end position="411"/>
    </location>
</feature>
<sequence length="657" mass="74770">MTQQHPPEDFSVNNNRSLQQLAWAIEASVGQFKLILARCNYASLRDRLIDQLREICSVEIQVLYLRQSQRTLYTAIREEFGDNLQALMVVGLDSLQDLPQMLTSANQVREEFRKSFAFPLVLWINAEVHQQLMQLAPDLESWATTKNFAIANSELIDLLQQTAAQLFDNYLSLSLEICIEIKSAWQDLQYYKQDLTPQLKANCDFLLGLVESINRNLDAAIEYYQQSLLFWQENHNLERQGKILTQITICHYEKEKNRPHNLPQTRSLVRDFQSSGLLINNFLQRALDAFTAAQRPDLIADSIDKFGVILRYLQAWEQFKTLAEQALIFHESENNTIKIAQDYGFLAEVALAQKNWQQSQELAQKALDILSTNHQFAQAEIDQLQKILLIIAQAQQHLKQYQSAIDNLTAAREIGITKNDPQIYIHILRILQKLFYQQQQYLSAFDAKLERRSVEQQFGLRAFIGAGRLQATKRLETPNFTPKRIDNQGSVAPEIAASGRQLDVDRLIERIGRNDRKLIVIHGQSGVGKSSLVNAGLVPALRKQAIGIQDNLPVVMRVYTNWMEELGRLLGVSGEAVLRLTSATLSTRRSVTEEQGGEGVLPSEAQGSRVFDTQPRVFDTRSPVSDTQPRVFDTHAPVSDTQPRVFDTRSPVSDTQP</sequence>
<evidence type="ECO:0000256" key="2">
    <source>
        <dbReference type="SAM" id="MobiDB-lite"/>
    </source>
</evidence>
<feature type="non-terminal residue" evidence="4">
    <location>
        <position position="657"/>
    </location>
</feature>
<dbReference type="InterPro" id="IPR049052">
    <property type="entry name" value="nSTAND1"/>
</dbReference>
<dbReference type="Gene3D" id="1.25.40.10">
    <property type="entry name" value="Tetratricopeptide repeat domain"/>
    <property type="match status" value="2"/>
</dbReference>
<proteinExistence type="predicted"/>
<protein>
    <submittedName>
        <fullName evidence="4">Ribosome assembly protein 4</fullName>
    </submittedName>
</protein>
<organism evidence="4 5">
    <name type="scientific">Atlanticothrix silvestris CENA357</name>
    <dbReference type="NCBI Taxonomy" id="1725252"/>
    <lineage>
        <taxon>Bacteria</taxon>
        <taxon>Bacillati</taxon>
        <taxon>Cyanobacteriota</taxon>
        <taxon>Cyanophyceae</taxon>
        <taxon>Nostocales</taxon>
        <taxon>Nodulariaceae</taxon>
        <taxon>Atlanticothrix</taxon>
        <taxon>Atlanticothrix silvestris</taxon>
    </lineage>
</organism>
<dbReference type="SUPFAM" id="SSF48452">
    <property type="entry name" value="TPR-like"/>
    <property type="match status" value="1"/>
</dbReference>
<evidence type="ECO:0000313" key="4">
    <source>
        <dbReference type="EMBL" id="MBH8554917.1"/>
    </source>
</evidence>
<reference evidence="4 5" key="1">
    <citation type="journal article" date="2021" name="Int. J. Syst. Evol. Microbiol.">
        <title>Amazonocrinis nigriterrae gen. nov., sp. nov., Atlanticothrix silvestris gen. nov., sp. nov. and Dendronalium phyllosphericum gen. nov., sp. nov., nostocacean cyanobacteria from Brazilian environments.</title>
        <authorList>
            <person name="Alvarenga D.O."/>
            <person name="Andreote A.P.D."/>
            <person name="Branco L.H.Z."/>
            <person name="Delbaje E."/>
            <person name="Cruz R.B."/>
            <person name="Varani A.M."/>
            <person name="Fiore M.F."/>
        </authorList>
    </citation>
    <scope>NUCLEOTIDE SEQUENCE [LARGE SCALE GENOMIC DNA]</scope>
    <source>
        <strain evidence="4 5">CENA357</strain>
    </source>
</reference>
<dbReference type="InterPro" id="IPR019734">
    <property type="entry name" value="TPR_rpt"/>
</dbReference>
<keyword evidence="1" id="KW-0175">Coiled coil</keyword>
<dbReference type="Pfam" id="PF20703">
    <property type="entry name" value="nSTAND1"/>
    <property type="match status" value="1"/>
</dbReference>
<feature type="domain" description="Novel STAND NTPase 1" evidence="3">
    <location>
        <begin position="499"/>
        <end position="582"/>
    </location>
</feature>
<accession>A0A8J7L7B1</accession>